<comment type="similarity">
    <text evidence="10">Belongs to the ZapG family.</text>
</comment>
<evidence type="ECO:0000256" key="5">
    <source>
        <dbReference type="ARBA" id="ARBA00022692"/>
    </source>
</evidence>
<evidence type="ECO:0000256" key="9">
    <source>
        <dbReference type="ARBA" id="ARBA00023306"/>
    </source>
</evidence>
<evidence type="ECO:0000256" key="1">
    <source>
        <dbReference type="ARBA" id="ARBA00004377"/>
    </source>
</evidence>
<evidence type="ECO:0000313" key="18">
    <source>
        <dbReference type="Proteomes" id="UP000194977"/>
    </source>
</evidence>
<comment type="caution">
    <text evidence="15">The sequence shown here is derived from an EMBL/GenBank/DDBJ whole genome shotgun (WGS) entry which is preliminary data.</text>
</comment>
<evidence type="ECO:0000256" key="4">
    <source>
        <dbReference type="ARBA" id="ARBA00022618"/>
    </source>
</evidence>
<evidence type="ECO:0000313" key="16">
    <source>
        <dbReference type="EMBL" id="OTQ09141.1"/>
    </source>
</evidence>
<reference evidence="17 18" key="1">
    <citation type="submission" date="2017-03" db="EMBL/GenBank/DDBJ databases">
        <title>Comparative genomics of honeybee gut symbionts reveal geographically distinct and subgroup specific antibiotic resistance.</title>
        <authorList>
            <person name="Ludvigsen J."/>
            <person name="Porcellato D."/>
            <person name="Labee-Lund T.M."/>
            <person name="Amdam G.V."/>
            <person name="Rudi K."/>
        </authorList>
    </citation>
    <scope>NUCLEOTIDE SEQUENCE [LARGE SCALE GENOMIC DNA]</scope>
    <source>
        <strain evidence="15 18">A-7-12</strain>
        <strain evidence="16 17">A-9-12</strain>
    </source>
</reference>
<keyword evidence="4" id="KW-0132">Cell division</keyword>
<keyword evidence="17" id="KW-1185">Reference proteome</keyword>
<accession>X2H2V6</accession>
<keyword evidence="9" id="KW-0131">Cell cycle</keyword>
<organism evidence="15 18">
    <name type="scientific">Gilliamella apicola</name>
    <dbReference type="NCBI Taxonomy" id="1196095"/>
    <lineage>
        <taxon>Bacteria</taxon>
        <taxon>Pseudomonadati</taxon>
        <taxon>Pseudomonadota</taxon>
        <taxon>Gammaproteobacteria</taxon>
        <taxon>Orbales</taxon>
        <taxon>Orbaceae</taxon>
        <taxon>Gilliamella</taxon>
    </lineage>
</organism>
<sequence>MDKQMMIYLVIGLVIGFVLGIILTNIFSSKGRKFAQVKRQLEETEEQLKVQKQTIVKYFSHSAEILDNMANDFRRLYQHMAENSGKFTSENDMPVMGLDANNDATIKKQFTLKKQPKDYSDDPSGLLKTDENKS</sequence>
<evidence type="ECO:0000256" key="12">
    <source>
        <dbReference type="ARBA" id="ARBA00035727"/>
    </source>
</evidence>
<evidence type="ECO:0000256" key="6">
    <source>
        <dbReference type="ARBA" id="ARBA00022960"/>
    </source>
</evidence>
<evidence type="ECO:0000256" key="3">
    <source>
        <dbReference type="ARBA" id="ARBA00022519"/>
    </source>
</evidence>
<evidence type="ECO:0000256" key="13">
    <source>
        <dbReference type="SAM" id="MobiDB-lite"/>
    </source>
</evidence>
<keyword evidence="7 14" id="KW-1133">Transmembrane helix</keyword>
<comment type="subcellular location">
    <subcellularLocation>
        <location evidence="1">Cell inner membrane</location>
        <topology evidence="1">Single-pass membrane protein</topology>
    </subcellularLocation>
</comment>
<evidence type="ECO:0000256" key="2">
    <source>
        <dbReference type="ARBA" id="ARBA00022475"/>
    </source>
</evidence>
<dbReference type="GO" id="GO:0008360">
    <property type="term" value="P:regulation of cell shape"/>
    <property type="evidence" value="ECO:0007669"/>
    <property type="project" value="UniProtKB-KW"/>
</dbReference>
<dbReference type="RefSeq" id="WP_025316280.1">
    <property type="nucleotide sequence ID" value="NZ_CAMLEZ010000002.1"/>
</dbReference>
<dbReference type="InterPro" id="IPR009386">
    <property type="entry name" value="ZapG-like"/>
</dbReference>
<feature type="transmembrane region" description="Helical" evidence="14">
    <location>
        <begin position="6"/>
        <end position="28"/>
    </location>
</feature>
<protein>
    <recommendedName>
        <fullName evidence="11">Z-ring associated protein G</fullName>
    </recommendedName>
    <alternativeName>
        <fullName evidence="12">Cell division protein ZapG</fullName>
    </alternativeName>
</protein>
<dbReference type="AlphaFoldDB" id="X2H2V6"/>
<keyword evidence="2" id="KW-1003">Cell membrane</keyword>
<dbReference type="Proteomes" id="UP000194977">
    <property type="component" value="Unassembled WGS sequence"/>
</dbReference>
<dbReference type="KEGG" id="gap:GAPWK_2202"/>
<evidence type="ECO:0000256" key="7">
    <source>
        <dbReference type="ARBA" id="ARBA00022989"/>
    </source>
</evidence>
<keyword evidence="5 14" id="KW-0812">Transmembrane</keyword>
<dbReference type="EMBL" id="NARP01000019">
    <property type="protein sequence ID" value="OTP99214.1"/>
    <property type="molecule type" value="Genomic_DNA"/>
</dbReference>
<dbReference type="OrthoDB" id="6401511at2"/>
<dbReference type="GO" id="GO:0051301">
    <property type="term" value="P:cell division"/>
    <property type="evidence" value="ECO:0007669"/>
    <property type="project" value="UniProtKB-KW"/>
</dbReference>
<dbReference type="EMBL" id="NART01000052">
    <property type="protein sequence ID" value="OTQ09141.1"/>
    <property type="molecule type" value="Genomic_DNA"/>
</dbReference>
<evidence type="ECO:0000313" key="15">
    <source>
        <dbReference type="EMBL" id="OTP99214.1"/>
    </source>
</evidence>
<dbReference type="PANTHER" id="PTHR39579">
    <property type="entry name" value="INNER MEMBRANE PROTEIN YHCB"/>
    <property type="match status" value="1"/>
</dbReference>
<keyword evidence="6" id="KW-0133">Cell shape</keyword>
<dbReference type="HOGENOM" id="CLU_135606_1_0_6"/>
<gene>
    <name evidence="16" type="ORF">B6C91_10095</name>
    <name evidence="15" type="ORF">B6D08_08100</name>
</gene>
<dbReference type="GO" id="GO:0005886">
    <property type="term" value="C:plasma membrane"/>
    <property type="evidence" value="ECO:0007669"/>
    <property type="project" value="UniProtKB-SubCell"/>
</dbReference>
<evidence type="ECO:0000256" key="10">
    <source>
        <dbReference type="ARBA" id="ARBA00035657"/>
    </source>
</evidence>
<proteinExistence type="inferred from homology"/>
<dbReference type="Proteomes" id="UP000194800">
    <property type="component" value="Unassembled WGS sequence"/>
</dbReference>
<evidence type="ECO:0000256" key="8">
    <source>
        <dbReference type="ARBA" id="ARBA00023136"/>
    </source>
</evidence>
<name>X2H2V6_9GAMM</name>
<keyword evidence="3" id="KW-0997">Cell inner membrane</keyword>
<dbReference type="GeneID" id="29850014"/>
<dbReference type="eggNOG" id="COG3105">
    <property type="taxonomic scope" value="Bacteria"/>
</dbReference>
<evidence type="ECO:0000256" key="14">
    <source>
        <dbReference type="SAM" id="Phobius"/>
    </source>
</evidence>
<dbReference type="PANTHER" id="PTHR39579:SF1">
    <property type="entry name" value="INNER MEMBRANE PROTEIN YHCB"/>
    <property type="match status" value="1"/>
</dbReference>
<evidence type="ECO:0000313" key="17">
    <source>
        <dbReference type="Proteomes" id="UP000194800"/>
    </source>
</evidence>
<evidence type="ECO:0000256" key="11">
    <source>
        <dbReference type="ARBA" id="ARBA00035703"/>
    </source>
</evidence>
<keyword evidence="8 14" id="KW-0472">Membrane</keyword>
<dbReference type="Pfam" id="PF06295">
    <property type="entry name" value="ZapG-like"/>
    <property type="match status" value="1"/>
</dbReference>
<feature type="region of interest" description="Disordered" evidence="13">
    <location>
        <begin position="111"/>
        <end position="134"/>
    </location>
</feature>